<protein>
    <recommendedName>
        <fullName evidence="1">NrtR DNA-binding winged helix domain-containing protein</fullName>
    </recommendedName>
</protein>
<name>A0A4R8MCA5_9FLAO</name>
<dbReference type="SUPFAM" id="SSF46785">
    <property type="entry name" value="Winged helix' DNA-binding domain"/>
    <property type="match status" value="1"/>
</dbReference>
<dbReference type="InterPro" id="IPR036390">
    <property type="entry name" value="WH_DNA-bd_sf"/>
</dbReference>
<dbReference type="AlphaFoldDB" id="A0A4R8MCA5"/>
<accession>A0A4R8MCA5</accession>
<dbReference type="SUPFAM" id="SSF55811">
    <property type="entry name" value="Nudix"/>
    <property type="match status" value="1"/>
</dbReference>
<dbReference type="InterPro" id="IPR015797">
    <property type="entry name" value="NUDIX_hydrolase-like_dom_sf"/>
</dbReference>
<dbReference type="CDD" id="cd18873">
    <property type="entry name" value="NUDIX_NadM_like"/>
    <property type="match status" value="1"/>
</dbReference>
<feature type="domain" description="NrtR DNA-binding winged helix" evidence="1">
    <location>
        <begin position="165"/>
        <end position="224"/>
    </location>
</feature>
<comment type="caution">
    <text evidence="2">The sequence shown here is derived from an EMBL/GenBank/DDBJ whole genome shotgun (WGS) entry which is preliminary data.</text>
</comment>
<dbReference type="Gene3D" id="1.10.10.10">
    <property type="entry name" value="Winged helix-like DNA-binding domain superfamily/Winged helix DNA-binding domain"/>
    <property type="match status" value="1"/>
</dbReference>
<dbReference type="EMBL" id="SORL01000009">
    <property type="protein sequence ID" value="TDY61505.1"/>
    <property type="molecule type" value="Genomic_DNA"/>
</dbReference>
<keyword evidence="3" id="KW-1185">Reference proteome</keyword>
<evidence type="ECO:0000313" key="3">
    <source>
        <dbReference type="Proteomes" id="UP000294824"/>
    </source>
</evidence>
<dbReference type="InterPro" id="IPR036388">
    <property type="entry name" value="WH-like_DNA-bd_sf"/>
</dbReference>
<dbReference type="Gene3D" id="3.90.79.10">
    <property type="entry name" value="Nucleoside Triphosphate Pyrophosphohydrolase"/>
    <property type="match status" value="1"/>
</dbReference>
<sequence>MDFRKRDNVSVDCVIFGLNDLGLNVLLRKRTLNMFDENYPVIDDWMITGGRVFISKTLEESANVIFEGITGYNEFNRTQFRTYGNPTRLKSDKDLLWVRSHGVKTQSMTIAYYFAQPIESIIVDEDQFKWFSIDALPELGFDHSKIIKDAHEDLKQKIMVEPIIFDLMPNKFTLNELQFAFESVLEIELDNRNFRKKVLKKIYIVPLNETKKGTAKKPSKLYVFSRDVYDKVSEKDFIVNV</sequence>
<dbReference type="RefSeq" id="WP_074937865.1">
    <property type="nucleotide sequence ID" value="NZ_CANLRM010000004.1"/>
</dbReference>
<reference evidence="2 3" key="1">
    <citation type="submission" date="2019-03" db="EMBL/GenBank/DDBJ databases">
        <title>Genomic Encyclopedia of Type Strains, Phase III (KMG-III): the genomes of soil and plant-associated and newly described type strains.</title>
        <authorList>
            <person name="Whitman W."/>
        </authorList>
    </citation>
    <scope>NUCLEOTIDE SEQUENCE [LARGE SCALE GENOMIC DNA]</scope>
    <source>
        <strain evidence="2 3">CECT 8301</strain>
    </source>
</reference>
<evidence type="ECO:0000313" key="2">
    <source>
        <dbReference type="EMBL" id="TDY61505.1"/>
    </source>
</evidence>
<dbReference type="Pfam" id="PF21906">
    <property type="entry name" value="WHD_NrtR"/>
    <property type="match status" value="1"/>
</dbReference>
<evidence type="ECO:0000259" key="1">
    <source>
        <dbReference type="Pfam" id="PF21906"/>
    </source>
</evidence>
<dbReference type="InterPro" id="IPR054105">
    <property type="entry name" value="WHD_NrtR"/>
</dbReference>
<proteinExistence type="predicted"/>
<dbReference type="Proteomes" id="UP000294824">
    <property type="component" value="Unassembled WGS sequence"/>
</dbReference>
<gene>
    <name evidence="2" type="ORF">DFQ06_2843</name>
</gene>
<organism evidence="2 3">
    <name type="scientific">Algibacter lectus</name>
    <dbReference type="NCBI Taxonomy" id="221126"/>
    <lineage>
        <taxon>Bacteria</taxon>
        <taxon>Pseudomonadati</taxon>
        <taxon>Bacteroidota</taxon>
        <taxon>Flavobacteriia</taxon>
        <taxon>Flavobacteriales</taxon>
        <taxon>Flavobacteriaceae</taxon>
        <taxon>Algibacter</taxon>
    </lineage>
</organism>